<evidence type="ECO:0000256" key="3">
    <source>
        <dbReference type="ARBA" id="ARBA00022448"/>
    </source>
</evidence>
<evidence type="ECO:0000313" key="11">
    <source>
        <dbReference type="Proteomes" id="UP000593758"/>
    </source>
</evidence>
<feature type="transmembrane region" description="Helical" evidence="8">
    <location>
        <begin position="363"/>
        <end position="384"/>
    </location>
</feature>
<feature type="transmembrane region" description="Helical" evidence="8">
    <location>
        <begin position="161"/>
        <end position="186"/>
    </location>
</feature>
<feature type="domain" description="EamA" evidence="9">
    <location>
        <begin position="98"/>
        <end position="233"/>
    </location>
</feature>
<accession>A0A7M1STR9</accession>
<feature type="transmembrane region" description="Helical" evidence="8">
    <location>
        <begin position="217"/>
        <end position="234"/>
    </location>
</feature>
<evidence type="ECO:0000256" key="7">
    <source>
        <dbReference type="ARBA" id="ARBA00023136"/>
    </source>
</evidence>
<comment type="subcellular location">
    <subcellularLocation>
        <location evidence="1">Cell membrane</location>
        <topology evidence="1">Multi-pass membrane protein</topology>
    </subcellularLocation>
</comment>
<evidence type="ECO:0000259" key="9">
    <source>
        <dbReference type="Pfam" id="PF00892"/>
    </source>
</evidence>
<keyword evidence="4" id="KW-1003">Cell membrane</keyword>
<evidence type="ECO:0000256" key="8">
    <source>
        <dbReference type="SAM" id="Phobius"/>
    </source>
</evidence>
<name>A0A7M1STR9_9MICO</name>
<evidence type="ECO:0000256" key="4">
    <source>
        <dbReference type="ARBA" id="ARBA00022475"/>
    </source>
</evidence>
<dbReference type="Pfam" id="PF00892">
    <property type="entry name" value="EamA"/>
    <property type="match status" value="1"/>
</dbReference>
<dbReference type="Proteomes" id="UP000593758">
    <property type="component" value="Chromosome"/>
</dbReference>
<sequence>MATRIWVVGTGSDASFESVGGHRSAAVRRRSGPQSKGCLTDTTWTAIRLTLRSELSRLENQRTDGEYDVAGSVGRAGGYVEPVPIPERPLQPRLDPRGLAAGIGGYAWWGLLPLYFPLLAPAGPLEITAHRIVWSLLACVGLLAVLGRLRQLTGLLRDRQVTARLALAATLLCANWVVFVLAVVSGHVVDGALGYYINPLITVVLAVVVLGERLRRAQWIAVAFGAAGVLVIAIGYGAFPWISLVLALSFGGYGLVKKQVGARVPALPGLAVETMVLAPAAVIFLVVLAVTGQGSFGQPGTAGMPATGLALLLMAAGVVTSVPLVLFASAARRLPLAMVGLLQYLTPTMQFLTGVLIREQMDAGRWAGFALVWMALVALTWDGLRMGHRRRRG</sequence>
<keyword evidence="7 8" id="KW-0472">Membrane</keyword>
<evidence type="ECO:0000256" key="1">
    <source>
        <dbReference type="ARBA" id="ARBA00004651"/>
    </source>
</evidence>
<dbReference type="NCBIfam" id="TIGR00688">
    <property type="entry name" value="rarD"/>
    <property type="match status" value="1"/>
</dbReference>
<keyword evidence="11" id="KW-1185">Reference proteome</keyword>
<feature type="transmembrane region" description="Helical" evidence="8">
    <location>
        <begin position="302"/>
        <end position="327"/>
    </location>
</feature>
<dbReference type="PANTHER" id="PTHR22911:SF137">
    <property type="entry name" value="SOLUTE CARRIER FAMILY 35 MEMBER G2-RELATED"/>
    <property type="match status" value="1"/>
</dbReference>
<evidence type="ECO:0000256" key="5">
    <source>
        <dbReference type="ARBA" id="ARBA00022692"/>
    </source>
</evidence>
<dbReference type="AlphaFoldDB" id="A0A7M1STR9"/>
<feature type="transmembrane region" description="Helical" evidence="8">
    <location>
        <begin position="192"/>
        <end position="210"/>
    </location>
</feature>
<evidence type="ECO:0000256" key="6">
    <source>
        <dbReference type="ARBA" id="ARBA00022989"/>
    </source>
</evidence>
<feature type="transmembrane region" description="Helical" evidence="8">
    <location>
        <begin position="132"/>
        <end position="149"/>
    </location>
</feature>
<dbReference type="InterPro" id="IPR037185">
    <property type="entry name" value="EmrE-like"/>
</dbReference>
<feature type="transmembrane region" description="Helical" evidence="8">
    <location>
        <begin position="334"/>
        <end position="357"/>
    </location>
</feature>
<reference evidence="10 11" key="1">
    <citation type="submission" date="2020-10" db="EMBL/GenBank/DDBJ databases">
        <title>Haloactinobacterium sp. RN3S43, a bacterium isolated from saline soil.</title>
        <authorList>
            <person name="Sun J.-Q."/>
        </authorList>
    </citation>
    <scope>NUCLEOTIDE SEQUENCE [LARGE SCALE GENOMIC DNA]</scope>
    <source>
        <strain evidence="10 11">RN3S43</strain>
    </source>
</reference>
<dbReference type="InterPro" id="IPR000620">
    <property type="entry name" value="EamA_dom"/>
</dbReference>
<organism evidence="10 11">
    <name type="scientific">Ruania alkalisoli</name>
    <dbReference type="NCBI Taxonomy" id="2779775"/>
    <lineage>
        <taxon>Bacteria</taxon>
        <taxon>Bacillati</taxon>
        <taxon>Actinomycetota</taxon>
        <taxon>Actinomycetes</taxon>
        <taxon>Micrococcales</taxon>
        <taxon>Ruaniaceae</taxon>
        <taxon>Ruania</taxon>
    </lineage>
</organism>
<keyword evidence="6 8" id="KW-1133">Transmembrane helix</keyword>
<dbReference type="SUPFAM" id="SSF103481">
    <property type="entry name" value="Multidrug resistance efflux transporter EmrE"/>
    <property type="match status" value="2"/>
</dbReference>
<proteinExistence type="inferred from homology"/>
<keyword evidence="5 8" id="KW-0812">Transmembrane</keyword>
<dbReference type="KEGG" id="halt:IM660_15445"/>
<comment type="similarity">
    <text evidence="2">Belongs to the EamA transporter family.</text>
</comment>
<evidence type="ECO:0000256" key="2">
    <source>
        <dbReference type="ARBA" id="ARBA00007362"/>
    </source>
</evidence>
<keyword evidence="3" id="KW-0813">Transport</keyword>
<feature type="transmembrane region" description="Helical" evidence="8">
    <location>
        <begin position="98"/>
        <end position="120"/>
    </location>
</feature>
<dbReference type="InterPro" id="IPR004626">
    <property type="entry name" value="RarD"/>
</dbReference>
<dbReference type="PANTHER" id="PTHR22911">
    <property type="entry name" value="ACYL-MALONYL CONDENSING ENZYME-RELATED"/>
    <property type="match status" value="1"/>
</dbReference>
<protein>
    <submittedName>
        <fullName evidence="10">EamA family transporter RarD</fullName>
    </submittedName>
</protein>
<dbReference type="EMBL" id="CP063169">
    <property type="protein sequence ID" value="QOR70013.1"/>
    <property type="molecule type" value="Genomic_DNA"/>
</dbReference>
<dbReference type="GO" id="GO:0005886">
    <property type="term" value="C:plasma membrane"/>
    <property type="evidence" value="ECO:0007669"/>
    <property type="project" value="UniProtKB-SubCell"/>
</dbReference>
<gene>
    <name evidence="10" type="primary">rarD</name>
    <name evidence="10" type="ORF">IM660_15445</name>
</gene>
<feature type="transmembrane region" description="Helical" evidence="8">
    <location>
        <begin position="240"/>
        <end position="256"/>
    </location>
</feature>
<evidence type="ECO:0000313" key="10">
    <source>
        <dbReference type="EMBL" id="QOR70013.1"/>
    </source>
</evidence>
<feature type="transmembrane region" description="Helical" evidence="8">
    <location>
        <begin position="268"/>
        <end position="290"/>
    </location>
</feature>